<protein>
    <submittedName>
        <fullName evidence="1">XisI protein</fullName>
    </submittedName>
</protein>
<keyword evidence="2" id="KW-1185">Reference proteome</keyword>
<accession>A0A7D7LFJ8</accession>
<gene>
    <name evidence="1" type="ORF">HUN01_17525</name>
</gene>
<dbReference type="Gene3D" id="3.30.310.110">
    <property type="entry name" value="XisI-like"/>
    <property type="match status" value="1"/>
</dbReference>
<evidence type="ECO:0000313" key="1">
    <source>
        <dbReference type="EMBL" id="QMS89292.1"/>
    </source>
</evidence>
<organism evidence="1 2">
    <name type="scientific">Nostoc edaphicum CCNP1411</name>
    <dbReference type="NCBI Taxonomy" id="1472755"/>
    <lineage>
        <taxon>Bacteria</taxon>
        <taxon>Bacillati</taxon>
        <taxon>Cyanobacteriota</taxon>
        <taxon>Cyanophyceae</taxon>
        <taxon>Nostocales</taxon>
        <taxon>Nostocaceae</taxon>
        <taxon>Nostoc</taxon>
    </lineage>
</organism>
<dbReference type="SUPFAM" id="SSF143847">
    <property type="entry name" value="XisI-like"/>
    <property type="match status" value="1"/>
</dbReference>
<dbReference type="InterPro" id="IPR035943">
    <property type="entry name" value="XisI-like_sf"/>
</dbReference>
<dbReference type="CDD" id="cd16382">
    <property type="entry name" value="XisI-like"/>
    <property type="match status" value="1"/>
</dbReference>
<name>A0A7D7LFJ8_9NOSO</name>
<dbReference type="EMBL" id="CP054698">
    <property type="protein sequence ID" value="QMS89292.1"/>
    <property type="molecule type" value="Genomic_DNA"/>
</dbReference>
<evidence type="ECO:0000313" key="2">
    <source>
        <dbReference type="Proteomes" id="UP000514713"/>
    </source>
</evidence>
<dbReference type="Pfam" id="PF08869">
    <property type="entry name" value="XisI"/>
    <property type="match status" value="1"/>
</dbReference>
<dbReference type="AlphaFoldDB" id="A0A7D7LFJ8"/>
<sequence length="119" mass="13691">MDTLEQYRQLIRNILIEHTKIPFSTGDIQFETVFDGEQDRYLLMILGREPAYDLSPTVTRRVHGCLIHIDIIDDKIWIQRDGTEEGVATELVRAGVAKDQIVLGFRSEELRKDSEFAVA</sequence>
<dbReference type="KEGG" id="ned:HUN01_17525"/>
<dbReference type="Proteomes" id="UP000514713">
    <property type="component" value="Chromosome"/>
</dbReference>
<dbReference type="RefSeq" id="WP_181932327.1">
    <property type="nucleotide sequence ID" value="NZ_CP054698.1"/>
</dbReference>
<reference evidence="2" key="1">
    <citation type="submission" date="2020-06" db="EMBL/GenBank/DDBJ databases">
        <title>Nostoc edaphicum CCNP1411 genome.</title>
        <authorList>
            <person name="Fidor A."/>
            <person name="Grabski M."/>
            <person name="Gawor J."/>
            <person name="Gromadka R."/>
            <person name="Wegrzyn G."/>
            <person name="Mazur-Marzec H."/>
        </authorList>
    </citation>
    <scope>NUCLEOTIDE SEQUENCE [LARGE SCALE GENOMIC DNA]</scope>
    <source>
        <strain evidence="2">CCNP1411</strain>
    </source>
</reference>
<dbReference type="InterPro" id="IPR014968">
    <property type="entry name" value="XisI"/>
</dbReference>
<proteinExistence type="predicted"/>